<accession>A0A427TNV0</accession>
<evidence type="ECO:0000313" key="1">
    <source>
        <dbReference type="EMBL" id="RSD26013.1"/>
    </source>
</evidence>
<dbReference type="OrthoDB" id="3976391at2"/>
<dbReference type="AlphaFoldDB" id="A0A427TNV0"/>
<dbReference type="SUPFAM" id="SSF55073">
    <property type="entry name" value="Nucleotide cyclase"/>
    <property type="match status" value="1"/>
</dbReference>
<dbReference type="InterPro" id="IPR029787">
    <property type="entry name" value="Nucleotide_cyclase"/>
</dbReference>
<keyword evidence="2" id="KW-1185">Reference proteome</keyword>
<organism evidence="1 2">
    <name type="scientific">Amycolatopsis eburnea</name>
    <dbReference type="NCBI Taxonomy" id="2267691"/>
    <lineage>
        <taxon>Bacteria</taxon>
        <taxon>Bacillati</taxon>
        <taxon>Actinomycetota</taxon>
        <taxon>Actinomycetes</taxon>
        <taxon>Pseudonocardiales</taxon>
        <taxon>Pseudonocardiaceae</taxon>
        <taxon>Amycolatopsis</taxon>
    </lineage>
</organism>
<evidence type="ECO:0008006" key="3">
    <source>
        <dbReference type="Google" id="ProtNLM"/>
    </source>
</evidence>
<dbReference type="Proteomes" id="UP000267081">
    <property type="component" value="Unassembled WGS sequence"/>
</dbReference>
<dbReference type="EMBL" id="RSEC01000007">
    <property type="protein sequence ID" value="RSD26013.1"/>
    <property type="molecule type" value="Genomic_DNA"/>
</dbReference>
<dbReference type="Gene3D" id="3.30.70.1230">
    <property type="entry name" value="Nucleotide cyclase"/>
    <property type="match status" value="1"/>
</dbReference>
<sequence length="401" mass="44612">MDADQFKADVTYDDVYVLFLDASGYSSIVQRNPRDRAAHAFDLLRLRLIARIEKVARDLGCARAELWSWRGDGGFFILHDDNESVTRDVTLIAGRTILTEDVPRLREELEAAEFAGELRLRLAVHKGPIRLPADRLASIHSPHINFAAHLEEAVPPDRLAVSDAVHRVAGPFTGEFEWVGVFEEQQVYLMRTAGEGEAGRRTWLRSTGLPGGVRVYGYPRRPSQQDKAHLVSTASEHLLDLGTTLNSCSNRLITTDRPAVYRDAVLDFLRRGGTYRCVLLDPASEATAIFSRLRGEQLAPKIKESLARFKKFKERHAADTERFEVHQAAEFPGMAALCADPGPHSLILYSPYLLGIGPAAAALDRADMPHYFATPDSGDLHRTLDAAIARATRPEVLERVL</sequence>
<dbReference type="RefSeq" id="WP_125305709.1">
    <property type="nucleotide sequence ID" value="NZ_RSEC01000007.1"/>
</dbReference>
<reference evidence="1 2" key="1">
    <citation type="submission" date="2018-12" db="EMBL/GenBank/DDBJ databases">
        <title>Amycolatopsis eburnea sp. nov. actinomycete associate with arbuscular mycorrhiza fungal spore.</title>
        <authorList>
            <person name="Lumyong S."/>
            <person name="Chaiya L."/>
        </authorList>
    </citation>
    <scope>NUCLEOTIDE SEQUENCE [LARGE SCALE GENOMIC DNA]</scope>
    <source>
        <strain evidence="1 2">GLM-1</strain>
    </source>
</reference>
<name>A0A427TNV0_9PSEU</name>
<evidence type="ECO:0000313" key="2">
    <source>
        <dbReference type="Proteomes" id="UP000267081"/>
    </source>
</evidence>
<comment type="caution">
    <text evidence="1">The sequence shown here is derived from an EMBL/GenBank/DDBJ whole genome shotgun (WGS) entry which is preliminary data.</text>
</comment>
<protein>
    <recommendedName>
        <fullName evidence="3">Adenylate/guanylate cyclase domain-containing protein</fullName>
    </recommendedName>
</protein>
<gene>
    <name evidence="1" type="ORF">EIY87_00915</name>
</gene>
<proteinExistence type="predicted"/>